<name>A0A7Z0MPR9_9GAMM</name>
<dbReference type="Proteomes" id="UP000537890">
    <property type="component" value="Unassembled WGS sequence"/>
</dbReference>
<gene>
    <name evidence="2" type="ORF">H0A75_08470</name>
</gene>
<reference evidence="2 3" key="1">
    <citation type="submission" date="2020-05" db="EMBL/GenBank/DDBJ databases">
        <title>Horizontal transmission and recombination maintain forever young bacterial symbiont genomes.</title>
        <authorList>
            <person name="Russell S.L."/>
            <person name="Pepper-Tunick E."/>
            <person name="Svedberg J."/>
            <person name="Byrne A."/>
            <person name="Ruelas Castillo J."/>
            <person name="Vollmers C."/>
            <person name="Beinart R.A."/>
            <person name="Corbett-Detig R."/>
        </authorList>
    </citation>
    <scope>NUCLEOTIDE SEQUENCE [LARGE SCALE GENOMIC DNA]</scope>
    <source>
        <strain evidence="2">4727-3</strain>
    </source>
</reference>
<organism evidence="2 3">
    <name type="scientific">Candidatus Methanofishera endochildressiae</name>
    <dbReference type="NCBI Taxonomy" id="2738884"/>
    <lineage>
        <taxon>Bacteria</taxon>
        <taxon>Pseudomonadati</taxon>
        <taxon>Pseudomonadota</taxon>
        <taxon>Gammaproteobacteria</taxon>
        <taxon>Candidatus Methanofishera</taxon>
    </lineage>
</organism>
<evidence type="ECO:0000313" key="3">
    <source>
        <dbReference type="Proteomes" id="UP000537890"/>
    </source>
</evidence>
<feature type="compositionally biased region" description="Basic and acidic residues" evidence="1">
    <location>
        <begin position="39"/>
        <end position="61"/>
    </location>
</feature>
<protein>
    <submittedName>
        <fullName evidence="2">Uncharacterized protein</fullName>
    </submittedName>
</protein>
<accession>A0A7Z0MPR9</accession>
<sequence>MANSIQAWKYFERNIITHLIVGKTLQNKKTVKKKNPTRYHPEKKQACTKNLGDRFKQDQSQYAEHRKYETLRVKAYRTTLTEEQNKKYNEKTRLRMKKYRA</sequence>
<evidence type="ECO:0000313" key="2">
    <source>
        <dbReference type="EMBL" id="NYT47576.1"/>
    </source>
</evidence>
<evidence type="ECO:0000256" key="1">
    <source>
        <dbReference type="SAM" id="MobiDB-lite"/>
    </source>
</evidence>
<feature type="region of interest" description="Disordered" evidence="1">
    <location>
        <begin position="30"/>
        <end position="61"/>
    </location>
</feature>
<proteinExistence type="predicted"/>
<dbReference type="AlphaFoldDB" id="A0A7Z0MPR9"/>
<comment type="caution">
    <text evidence="2">The sequence shown here is derived from an EMBL/GenBank/DDBJ whole genome shotgun (WGS) entry which is preliminary data.</text>
</comment>
<dbReference type="EMBL" id="JACCHS010000180">
    <property type="protein sequence ID" value="NYT47576.1"/>
    <property type="molecule type" value="Genomic_DNA"/>
</dbReference>